<evidence type="ECO:0000313" key="6">
    <source>
        <dbReference type="Proteomes" id="UP000325902"/>
    </source>
</evidence>
<reference evidence="5 6" key="1">
    <citation type="journal article" date="2019" name="Sci. Rep.">
        <title>A multi-omics analysis of the grapevine pathogen Lasiodiplodia theobromae reveals that temperature affects the expression of virulence- and pathogenicity-related genes.</title>
        <authorList>
            <person name="Felix C."/>
            <person name="Meneses R."/>
            <person name="Goncalves M.F.M."/>
            <person name="Tilleman L."/>
            <person name="Duarte A.S."/>
            <person name="Jorrin-Novo J.V."/>
            <person name="Van de Peer Y."/>
            <person name="Deforce D."/>
            <person name="Van Nieuwerburgh F."/>
            <person name="Esteves A.C."/>
            <person name="Alves A."/>
        </authorList>
    </citation>
    <scope>NUCLEOTIDE SEQUENCE [LARGE SCALE GENOMIC DNA]</scope>
    <source>
        <strain evidence="5 6">LA-SOL3</strain>
    </source>
</reference>
<feature type="region of interest" description="Disordered" evidence="4">
    <location>
        <begin position="1335"/>
        <end position="1420"/>
    </location>
</feature>
<dbReference type="OrthoDB" id="5369447at2759"/>
<dbReference type="Proteomes" id="UP000325902">
    <property type="component" value="Unassembled WGS sequence"/>
</dbReference>
<keyword evidence="1" id="KW-0677">Repeat</keyword>
<dbReference type="SMART" id="SM00248">
    <property type="entry name" value="ANK"/>
    <property type="match status" value="5"/>
</dbReference>
<feature type="compositionally biased region" description="Basic and acidic residues" evidence="4">
    <location>
        <begin position="1410"/>
        <end position="1420"/>
    </location>
</feature>
<feature type="repeat" description="ANK" evidence="3">
    <location>
        <begin position="879"/>
        <end position="911"/>
    </location>
</feature>
<dbReference type="EMBL" id="VCHE01000168">
    <property type="protein sequence ID" value="KAB2569785.1"/>
    <property type="molecule type" value="Genomic_DNA"/>
</dbReference>
<feature type="compositionally biased region" description="Basic and acidic residues" evidence="4">
    <location>
        <begin position="1362"/>
        <end position="1379"/>
    </location>
</feature>
<evidence type="ECO:0000256" key="3">
    <source>
        <dbReference type="PROSITE-ProRule" id="PRU00023"/>
    </source>
</evidence>
<evidence type="ECO:0000256" key="4">
    <source>
        <dbReference type="SAM" id="MobiDB-lite"/>
    </source>
</evidence>
<dbReference type="PANTHER" id="PTHR24198">
    <property type="entry name" value="ANKYRIN REPEAT AND PROTEIN KINASE DOMAIN-CONTAINING PROTEIN"/>
    <property type="match status" value="1"/>
</dbReference>
<dbReference type="Gene3D" id="1.25.40.20">
    <property type="entry name" value="Ankyrin repeat-containing domain"/>
    <property type="match status" value="1"/>
</dbReference>
<feature type="repeat" description="ANK" evidence="3">
    <location>
        <begin position="805"/>
        <end position="828"/>
    </location>
</feature>
<evidence type="ECO:0000256" key="1">
    <source>
        <dbReference type="ARBA" id="ARBA00022737"/>
    </source>
</evidence>
<keyword evidence="2 3" id="KW-0040">ANK repeat</keyword>
<keyword evidence="5" id="KW-0808">Transferase</keyword>
<proteinExistence type="predicted"/>
<organism evidence="5 6">
    <name type="scientific">Lasiodiplodia theobromae</name>
    <dbReference type="NCBI Taxonomy" id="45133"/>
    <lineage>
        <taxon>Eukaryota</taxon>
        <taxon>Fungi</taxon>
        <taxon>Dikarya</taxon>
        <taxon>Ascomycota</taxon>
        <taxon>Pezizomycotina</taxon>
        <taxon>Dothideomycetes</taxon>
        <taxon>Dothideomycetes incertae sedis</taxon>
        <taxon>Botryosphaeriales</taxon>
        <taxon>Botryosphaeriaceae</taxon>
        <taxon>Lasiodiplodia</taxon>
    </lineage>
</organism>
<gene>
    <name evidence="5" type="primary">Ehmt1</name>
    <name evidence="5" type="ORF">DBV05_g11549</name>
</gene>
<dbReference type="PROSITE" id="PS50088">
    <property type="entry name" value="ANK_REPEAT"/>
    <property type="match status" value="4"/>
</dbReference>
<accession>A0A5N5CWP4</accession>
<feature type="repeat" description="ANK" evidence="3">
    <location>
        <begin position="733"/>
        <end position="765"/>
    </location>
</feature>
<keyword evidence="6" id="KW-1185">Reference proteome</keyword>
<feature type="compositionally biased region" description="Basic and acidic residues" evidence="4">
    <location>
        <begin position="414"/>
        <end position="430"/>
    </location>
</feature>
<evidence type="ECO:0000313" key="5">
    <source>
        <dbReference type="EMBL" id="KAB2569785.1"/>
    </source>
</evidence>
<dbReference type="GO" id="GO:0008168">
    <property type="term" value="F:methyltransferase activity"/>
    <property type="evidence" value="ECO:0007669"/>
    <property type="project" value="UniProtKB-KW"/>
</dbReference>
<protein>
    <submittedName>
        <fullName evidence="5">Histone-lysine N-methyltransferase EHMT1</fullName>
    </submittedName>
</protein>
<name>A0A5N5CWP4_9PEZI</name>
<dbReference type="PROSITE" id="PS50297">
    <property type="entry name" value="ANK_REP_REGION"/>
    <property type="match status" value="4"/>
</dbReference>
<feature type="repeat" description="ANK" evidence="3">
    <location>
        <begin position="696"/>
        <end position="722"/>
    </location>
</feature>
<dbReference type="GO" id="GO:0032259">
    <property type="term" value="P:methylation"/>
    <property type="evidence" value="ECO:0007669"/>
    <property type="project" value="UniProtKB-KW"/>
</dbReference>
<feature type="region of interest" description="Disordered" evidence="4">
    <location>
        <begin position="938"/>
        <end position="970"/>
    </location>
</feature>
<keyword evidence="5" id="KW-0489">Methyltransferase</keyword>
<dbReference type="Pfam" id="PF12796">
    <property type="entry name" value="Ank_2"/>
    <property type="match status" value="2"/>
</dbReference>
<dbReference type="InterPro" id="IPR002110">
    <property type="entry name" value="Ankyrin_rpt"/>
</dbReference>
<comment type="caution">
    <text evidence="5">The sequence shown here is derived from an EMBL/GenBank/DDBJ whole genome shotgun (WGS) entry which is preliminary data.</text>
</comment>
<sequence length="1432" mass="160526">MMAASTKLLSEAPLGSKIAGNSSNNPGVSFNNTGINYGQQIGEIKQQYFTTISDETSHKSFAESSFRKYQNLRLPGTCDWLLEDESYKAWDKCKIQRRGYADASLVFECSARAIEEAQRKEKTDKGHRVLYFFASKHVSLGSLSDVDEARLKDLQPTLKNVLLTFWDQLGVDEDGGIGSAATKDFSEHELKDGIILKLKDSKATHISMFIDGYDALSPSDRGELQSTLIQECRNDKIEVSLLSSHTQAGRANSEIRVTTDKNGQDMKEFLRARLSKKILQQNEAEKDSTEEKDTAGKELTMEEKEEAEDIVEKIMKRAQEMFLWAAVMLDLVCRAHDKKERDQVLERLLVPKSIQDDYEKLVEGWEGKTARGRLEEWQRKLARQATGLLAHKQGLLSYDALTEVLDEELPEPGAQKREAEKQLREAEKQLRKAEEQLREAEARKRKAEVQRQEAEVRKLEAEVRKLEADAPKREAEVRKRVSQEVVDCCSPFVEYDGDLRIFRFAHPSMHDFFVNRDASRTSFADQTLAYLCRPAFRRGPFSGAEWWDMGELRPFLDRHSFLGFAAANWVEAVRSSKAANGQNRKSTRNLLAELYRSEDNLLLAFQVLRLAAHDSVPTQLRSAHIFSLFGLFDNLFSSSSRFTTVLDATIADSDGRNALHWALHANDQYTRLQTARILLPADKQQATDMMAARDPTDLTPLHYAARQGDLGVVRLLLGRDPDKKRVLDFCSKKYGTPLMMAAKHGHVDIVKELINAGADLDIECDVGNVLHAAAAAAPDKAAHACVEVILREHPRPRRLDVNCHDVGTPLHMAAYHGCETVVKLLLENDFSAREKSWEHCSTITAAAAGCHRGTDPKPFIRIMEMLHDAGAKPHAVGTSGYFALHHAAQFNQPEIARFLHNCGADCRQKSTVGTPLDLAVGLGHVKVVMALLEPRQKRQRAHIREKSERQKRQAEKERKRKEEKKAKSASRDDSIRRRVLLAFWEPLWHSAVAANDMTRIYWLVDQYEQTCGAAIQQKTSWLVKALAPLGTAVFASVVGLMERPREQQQKHQKPTHWRRKASQVLSSTTKGILRLHAFCDTTLSYFQLKVHNDRRLRSATVGTEFDASTYEEILDRLTLAAVHMLSKAFEHNNLDAVSPLAEAWIDALLTIKSVGLLEKLVEKRAQALKLILTDTSKSPAEKRHDAGILAKVGIELLAVALKRSHRDDAGAARLARSLSKLWASALHDAGGPAADATRVEDIHHVCNAFLEMFRHACELPSSSTSEQDEQSERVKRVRLLALVGAEIVVEAVRTDNEPLINNMRRMMDESRNSAATAGLTKDVQEVLMEKLDSLEKAGSTAPPKGEGEKRDSVIDGQTTPVHNDKEMGEEVGGKERDSNGKSNANEGGDHGRSEDDITNDGSSENNGGELKVDEEVESRRLRITLRILRGEE</sequence>
<evidence type="ECO:0000256" key="2">
    <source>
        <dbReference type="ARBA" id="ARBA00023043"/>
    </source>
</evidence>
<dbReference type="Pfam" id="PF00023">
    <property type="entry name" value="Ank"/>
    <property type="match status" value="2"/>
</dbReference>
<dbReference type="PANTHER" id="PTHR24198:SF165">
    <property type="entry name" value="ANKYRIN REPEAT-CONTAINING PROTEIN-RELATED"/>
    <property type="match status" value="1"/>
</dbReference>
<dbReference type="InterPro" id="IPR036770">
    <property type="entry name" value="Ankyrin_rpt-contain_sf"/>
</dbReference>
<dbReference type="SUPFAM" id="SSF48403">
    <property type="entry name" value="Ankyrin repeat"/>
    <property type="match status" value="1"/>
</dbReference>
<feature type="compositionally biased region" description="Basic and acidic residues" evidence="4">
    <location>
        <begin position="942"/>
        <end position="957"/>
    </location>
</feature>
<feature type="region of interest" description="Disordered" evidence="4">
    <location>
        <begin position="407"/>
        <end position="430"/>
    </location>
</feature>